<feature type="region of interest" description="Disordered" evidence="1">
    <location>
        <begin position="1"/>
        <end position="22"/>
    </location>
</feature>
<name>A0AAN8QP27_9TELE</name>
<evidence type="ECO:0000313" key="3">
    <source>
        <dbReference type="EMBL" id="KAK6311389.1"/>
    </source>
</evidence>
<feature type="region of interest" description="Disordered" evidence="1">
    <location>
        <begin position="95"/>
        <end position="136"/>
    </location>
</feature>
<proteinExistence type="predicted"/>
<dbReference type="Pfam" id="PF13873">
    <property type="entry name" value="Myb_DNA-bind_5"/>
    <property type="match status" value="1"/>
</dbReference>
<reference evidence="3 4" key="1">
    <citation type="submission" date="2021-04" db="EMBL/GenBank/DDBJ databases">
        <authorList>
            <person name="De Guttry C."/>
            <person name="Zahm M."/>
            <person name="Klopp C."/>
            <person name="Cabau C."/>
            <person name="Louis A."/>
            <person name="Berthelot C."/>
            <person name="Parey E."/>
            <person name="Roest Crollius H."/>
            <person name="Montfort J."/>
            <person name="Robinson-Rechavi M."/>
            <person name="Bucao C."/>
            <person name="Bouchez O."/>
            <person name="Gislard M."/>
            <person name="Lluch J."/>
            <person name="Milhes M."/>
            <person name="Lampietro C."/>
            <person name="Lopez Roques C."/>
            <person name="Donnadieu C."/>
            <person name="Braasch I."/>
            <person name="Desvignes T."/>
            <person name="Postlethwait J."/>
            <person name="Bobe J."/>
            <person name="Wedekind C."/>
            <person name="Guiguen Y."/>
        </authorList>
    </citation>
    <scope>NUCLEOTIDE SEQUENCE [LARGE SCALE GENOMIC DNA]</scope>
    <source>
        <strain evidence="3">Cs_M1</strain>
        <tissue evidence="3">Blood</tissue>
    </source>
</reference>
<dbReference type="EMBL" id="JAGTTL010000015">
    <property type="protein sequence ID" value="KAK6311389.1"/>
    <property type="molecule type" value="Genomic_DNA"/>
</dbReference>
<accession>A0AAN8QP27</accession>
<evidence type="ECO:0000313" key="4">
    <source>
        <dbReference type="Proteomes" id="UP001356427"/>
    </source>
</evidence>
<sequence length="440" mass="49419">MDSDDDKRDGRPEIEMLHMERQRKQRFNEEELQILVREVQARRPCPGYTRVAQAAWEDIAAKVSASSFGCLRTGMQCKKRYNDLMRRQPCYMKKGPRAKRNRVTRQTEAKLHHPTEAKLHPTEAKPHHPTEEEEPFLSVKTESFKCEFVDGEGPIALEEFQNEVGSQYLWVELDSPSTNQTLDAATSSEASRVHPPQTPTPVTSPRPSLPQTNLQPRVNIVRLNLETGTQVSTPQVTGTVHIPQSQGTLQPQTNTRPVTVQPQADGFPQGNAPFHVNIPQVVQLPQQATLPQANLSQAYTPQANQSQTYIPQAYLSQAYTPQANQSQAYMSQANVQPQTNIPQVNQATVHIPLIEVQPHMQVQLPPQDLAALVQVHRQGYDMLQRDLVSMRSSMERVLQPLLSSINNNLERLVNAVEHLSGVENTPQTNGVVHAYHDSPP</sequence>
<dbReference type="Proteomes" id="UP001356427">
    <property type="component" value="Unassembled WGS sequence"/>
</dbReference>
<dbReference type="AlphaFoldDB" id="A0AAN8QP27"/>
<keyword evidence="4" id="KW-1185">Reference proteome</keyword>
<dbReference type="PROSITE" id="PS50090">
    <property type="entry name" value="MYB_LIKE"/>
    <property type="match status" value="1"/>
</dbReference>
<gene>
    <name evidence="3" type="ORF">J4Q44_G00170530</name>
</gene>
<feature type="compositionally biased region" description="Pro residues" evidence="1">
    <location>
        <begin position="196"/>
        <end position="208"/>
    </location>
</feature>
<feature type="domain" description="Myb-like" evidence="2">
    <location>
        <begin position="19"/>
        <end position="85"/>
    </location>
</feature>
<dbReference type="InterPro" id="IPR001005">
    <property type="entry name" value="SANT/Myb"/>
</dbReference>
<feature type="compositionally biased region" description="Polar residues" evidence="1">
    <location>
        <begin position="179"/>
        <end position="190"/>
    </location>
</feature>
<evidence type="ECO:0000256" key="1">
    <source>
        <dbReference type="SAM" id="MobiDB-lite"/>
    </source>
</evidence>
<comment type="caution">
    <text evidence="3">The sequence shown here is derived from an EMBL/GenBank/DDBJ whole genome shotgun (WGS) entry which is preliminary data.</text>
</comment>
<feature type="region of interest" description="Disordered" evidence="1">
    <location>
        <begin position="179"/>
        <end position="212"/>
    </location>
</feature>
<organism evidence="3 4">
    <name type="scientific">Coregonus suidteri</name>
    <dbReference type="NCBI Taxonomy" id="861788"/>
    <lineage>
        <taxon>Eukaryota</taxon>
        <taxon>Metazoa</taxon>
        <taxon>Chordata</taxon>
        <taxon>Craniata</taxon>
        <taxon>Vertebrata</taxon>
        <taxon>Euteleostomi</taxon>
        <taxon>Actinopterygii</taxon>
        <taxon>Neopterygii</taxon>
        <taxon>Teleostei</taxon>
        <taxon>Protacanthopterygii</taxon>
        <taxon>Salmoniformes</taxon>
        <taxon>Salmonidae</taxon>
        <taxon>Coregoninae</taxon>
        <taxon>Coregonus</taxon>
    </lineage>
</organism>
<feature type="compositionally biased region" description="Basic and acidic residues" evidence="1">
    <location>
        <begin position="105"/>
        <end position="130"/>
    </location>
</feature>
<dbReference type="InterPro" id="IPR028002">
    <property type="entry name" value="Myb_DNA-bind_5"/>
</dbReference>
<dbReference type="Gene3D" id="1.10.10.60">
    <property type="entry name" value="Homeodomain-like"/>
    <property type="match status" value="1"/>
</dbReference>
<evidence type="ECO:0000259" key="2">
    <source>
        <dbReference type="PROSITE" id="PS50090"/>
    </source>
</evidence>
<protein>
    <recommendedName>
        <fullName evidence="2">Myb-like domain-containing protein</fullName>
    </recommendedName>
</protein>